<comment type="subcellular location">
    <subcellularLocation>
        <location evidence="2">Cytoplasm</location>
    </subcellularLocation>
</comment>
<keyword evidence="1 2" id="KW-0690">Ribosome biogenesis</keyword>
<evidence type="ECO:0000256" key="1">
    <source>
        <dbReference type="ARBA" id="ARBA00022517"/>
    </source>
</evidence>
<dbReference type="Proteomes" id="UP001258181">
    <property type="component" value="Unassembled WGS sequence"/>
</dbReference>
<dbReference type="RefSeq" id="WP_310257460.1">
    <property type="nucleotide sequence ID" value="NZ_JAVDWA010000002.1"/>
</dbReference>
<comment type="caution">
    <text evidence="4">The sequence shown here is derived from an EMBL/GenBank/DDBJ whole genome shotgun (WGS) entry which is preliminary data.</text>
</comment>
<comment type="subunit">
    <text evidence="2">Monomer. Binds 30S ribosomal subunits, but not 50S ribosomal subunits or 70S ribosomes.</text>
</comment>
<evidence type="ECO:0000256" key="3">
    <source>
        <dbReference type="SAM" id="MobiDB-lite"/>
    </source>
</evidence>
<name>A0ABU1TYF0_9BACL</name>
<dbReference type="InterPro" id="IPR015946">
    <property type="entry name" value="KH_dom-like_a/b"/>
</dbReference>
<dbReference type="Pfam" id="PF02033">
    <property type="entry name" value="RBFA"/>
    <property type="match status" value="1"/>
</dbReference>
<gene>
    <name evidence="2" type="primary">rbfA</name>
    <name evidence="4" type="ORF">J2X07_001162</name>
</gene>
<evidence type="ECO:0000313" key="5">
    <source>
        <dbReference type="Proteomes" id="UP001258181"/>
    </source>
</evidence>
<organism evidence="4 5">
    <name type="scientific">Fictibacillus barbaricus</name>
    <dbReference type="NCBI Taxonomy" id="182136"/>
    <lineage>
        <taxon>Bacteria</taxon>
        <taxon>Bacillati</taxon>
        <taxon>Bacillota</taxon>
        <taxon>Bacilli</taxon>
        <taxon>Bacillales</taxon>
        <taxon>Fictibacillaceae</taxon>
        <taxon>Fictibacillus</taxon>
    </lineage>
</organism>
<sequence>MSKIRSNRIGEQMKKELSDIIGRKIKDPRVGFVTVTAVDVTGDLQQATVYVSVFGDNDQKEQTLRSLAKATGFIRTEIGKRIRMRKTPDIFFKFDESLSYGSKIEGLLSDIKQKDNEDNDSEENEDYPNS</sequence>
<dbReference type="Gene3D" id="3.30.300.20">
    <property type="match status" value="1"/>
</dbReference>
<evidence type="ECO:0000313" key="4">
    <source>
        <dbReference type="EMBL" id="MDR7072185.1"/>
    </source>
</evidence>
<keyword evidence="2" id="KW-0963">Cytoplasm</keyword>
<comment type="function">
    <text evidence="2">One of several proteins that assist in the late maturation steps of the functional core of the 30S ribosomal subunit. Associates with free 30S ribosomal subunits (but not with 30S subunits that are part of 70S ribosomes or polysomes). Required for efficient processing of 16S rRNA. May interact with the 5'-terminal helix region of 16S rRNA.</text>
</comment>
<proteinExistence type="inferred from homology"/>
<reference evidence="4 5" key="1">
    <citation type="submission" date="2023-07" db="EMBL/GenBank/DDBJ databases">
        <title>Sorghum-associated microbial communities from plants grown in Nebraska, USA.</title>
        <authorList>
            <person name="Schachtman D."/>
        </authorList>
    </citation>
    <scope>NUCLEOTIDE SEQUENCE [LARGE SCALE GENOMIC DNA]</scope>
    <source>
        <strain evidence="4 5">BE211</strain>
    </source>
</reference>
<dbReference type="SUPFAM" id="SSF89919">
    <property type="entry name" value="Ribosome-binding factor A, RbfA"/>
    <property type="match status" value="1"/>
</dbReference>
<dbReference type="NCBIfam" id="TIGR00082">
    <property type="entry name" value="rbfA"/>
    <property type="match status" value="1"/>
</dbReference>
<dbReference type="PANTHER" id="PTHR33515">
    <property type="entry name" value="RIBOSOME-BINDING FACTOR A, CHLOROPLASTIC-RELATED"/>
    <property type="match status" value="1"/>
</dbReference>
<keyword evidence="5" id="KW-1185">Reference proteome</keyword>
<dbReference type="HAMAP" id="MF_00003">
    <property type="entry name" value="RbfA"/>
    <property type="match status" value="1"/>
</dbReference>
<dbReference type="InterPro" id="IPR000238">
    <property type="entry name" value="RbfA"/>
</dbReference>
<feature type="compositionally biased region" description="Acidic residues" evidence="3">
    <location>
        <begin position="117"/>
        <end position="130"/>
    </location>
</feature>
<accession>A0ABU1TYF0</accession>
<comment type="similarity">
    <text evidence="2">Belongs to the RbfA family.</text>
</comment>
<dbReference type="EMBL" id="JAVDWA010000002">
    <property type="protein sequence ID" value="MDR7072185.1"/>
    <property type="molecule type" value="Genomic_DNA"/>
</dbReference>
<protein>
    <recommendedName>
        <fullName evidence="2">Ribosome-binding factor A</fullName>
    </recommendedName>
</protein>
<dbReference type="PROSITE" id="PS01319">
    <property type="entry name" value="RBFA"/>
    <property type="match status" value="1"/>
</dbReference>
<dbReference type="InterPro" id="IPR023799">
    <property type="entry name" value="RbfA_dom_sf"/>
</dbReference>
<evidence type="ECO:0000256" key="2">
    <source>
        <dbReference type="HAMAP-Rule" id="MF_00003"/>
    </source>
</evidence>
<dbReference type="InterPro" id="IPR020053">
    <property type="entry name" value="Ribosome-bd_factorA_CS"/>
</dbReference>
<dbReference type="PANTHER" id="PTHR33515:SF1">
    <property type="entry name" value="RIBOSOME-BINDING FACTOR A, CHLOROPLASTIC-RELATED"/>
    <property type="match status" value="1"/>
</dbReference>
<feature type="region of interest" description="Disordered" evidence="3">
    <location>
        <begin position="110"/>
        <end position="130"/>
    </location>
</feature>